<dbReference type="InterPro" id="IPR005546">
    <property type="entry name" value="Autotransporte_beta"/>
</dbReference>
<dbReference type="PROSITE" id="PS51208">
    <property type="entry name" value="AUTOTRANSPORTER"/>
    <property type="match status" value="1"/>
</dbReference>
<evidence type="ECO:0000313" key="4">
    <source>
        <dbReference type="Proteomes" id="UP000216779"/>
    </source>
</evidence>
<dbReference type="Pfam" id="PF03797">
    <property type="entry name" value="Autotransporter"/>
    <property type="match status" value="1"/>
</dbReference>
<dbReference type="InterPro" id="IPR012332">
    <property type="entry name" value="Autotransporter_pectin_lyase_C"/>
</dbReference>
<dbReference type="NCBIfam" id="TIGR02601">
    <property type="entry name" value="autotrns_rpt"/>
    <property type="match status" value="2"/>
</dbReference>
<proteinExistence type="predicted"/>
<comment type="caution">
    <text evidence="3">The sequence shown here is derived from an EMBL/GenBank/DDBJ whole genome shotgun (WGS) entry which is preliminary data.</text>
</comment>
<reference evidence="3 4" key="1">
    <citation type="submission" date="2017-03" db="EMBL/GenBank/DDBJ databases">
        <title>Lifting the veil on microbial sulfur biogeochemistry in mining wastewaters.</title>
        <authorList>
            <person name="Kantor R.S."/>
            <person name="Colenbrander Nelson T."/>
            <person name="Marshall S."/>
            <person name="Bennett D."/>
            <person name="Apte S."/>
            <person name="Camacho D."/>
            <person name="Thomas B.C."/>
            <person name="Warren L.A."/>
            <person name="Banfield J.F."/>
        </authorList>
    </citation>
    <scope>NUCLEOTIDE SEQUENCE [LARGE SCALE GENOMIC DNA]</scope>
    <source>
        <strain evidence="3">21-59-9</strain>
    </source>
</reference>
<dbReference type="SMART" id="SM00869">
    <property type="entry name" value="Autotransporter"/>
    <property type="match status" value="1"/>
</dbReference>
<dbReference type="SUPFAM" id="SSF103515">
    <property type="entry name" value="Autotransporter"/>
    <property type="match status" value="1"/>
</dbReference>
<sequence>MPSSNKHLSDCTPDRPVTFNLAHAVRLIVRSQLMFPLLCFPCAATATPQLISGGGTVMAGAGNTSNAGIVVNASTLDIAAGSGLGSGLLDLQNGVLRASGSMTIDNNIALDQGVPPAALTSLCGGAYCFGVGDSMTLNTVGNTYVSTPSLLQQMQFPSDNKALGIWLTKGWQANWMAGMQKSMQQGSVPILFDYYLGDLGSMGSGAWGYVQQNAQAWLANTQLLANYLSTLSGTVSVVIQPEFNVPGVGNQAQFGAWLAQAAQILQHAQHPGLTILTSAGVGDFGVYSGSTENASQWSSFYPSLSVAAPYLNFITFQEMRGAVTGGAVVSPQQEGMSTIAGRVIAFSRYLQATYGKPLLLGYMMMNPYTPAGDTANWSAIAAKAYAEILQVSPELQQQGVFGSLAMALFNDMNHATINGVDYFGTSSDYFGLVNSNGAPNTAEIGNGPYVLNANGQAWVNGTANASTVQEIRNGGTIDTAGNADTFNGTFSGNGGLFVVGGGSVTLTGNNTYAGNTYIEDSTLLQLGNGGSTGRILGNILNDGVLSFHRSGNVTFPGQISGLGIVWQQGPGTLYLTGSNSYTAGTLVTGGTLGVGAESALGSGNITLDGGTFETTSALQDSKAFFIGLNGGTLNTDGYTDTFAGNFTPMNSTIDGGVTVTGGGTALFTGEDSYTGGTTITSGTTLQIGNGDNSQSGILGNVLDNGSIVFDVPEQVSFPGMINGSGSVREEGSGILALTGNNGYAGGTVVSNGGTLAIGAESEMGSGNITLNNGTFLTTAALQDGRAFFIGQNGGTINNAGFTNRFAGNFIPANGTSTGGLTISGGGTTILSGENTYSGGTTINGYTSLQIGSGGMGGNLPGNVVDNGALAFNSAGNIVVPGTISGYGMLWQQGPGLLTLTGGNTYQSGTTIAGGTLGVDNVDALGDGVITLNGGTFLTTQGLNLSLPVAVNSNGGVIDTDGNIDTVNSRFSGNGPLTIVGGGSLILDNASNTLGHATVGGVSGFSTATTPTTLEVGDATHPGATLNSAVTVTSGGVLRGHGTVVGNVTNDGTVFPGGSIGTLHINGNYTQNADGTLAIEVAPSAHDVLAVSGTANIAGKLLIQVDPGASYVAGDQYQILTAGGGIRGAFSTTVYDPFPAYVTPNLATNENGLSIRLAATPGPVGMNDAPAYLGGQIYADIPTVLINMTMQADALVFAHDKGSAGAVIAHTMLDSMGTVMSGQLANLSVPGAQDQNTQNGRSPSGFWLQGLGDVGNATGSAGISAFSDQSGGVYGGADFRHHGFTAGVAMGYVHTLLNLPATGYTDGSQANIGSVSTMLYGKYRYHQVVMNVLVGYSSESIQGLRNLPNTGATALGSYHGQMIHAVLQGGYAVQTPWVTVTPNAGVASYSQSQPGFAEHGATSLLDLNYAAQTDNETDATAGVDFSRVYHIGKMTVTPHVDLGVQRILTGNTRAITEALGQLAPVSEVGIAPDRTSLTTDVGINLHIIRRLSLYTEYLGNYAGNISTTGLALGGVWRW</sequence>
<dbReference type="EMBL" id="NCBC01000101">
    <property type="protein sequence ID" value="OYV81792.1"/>
    <property type="molecule type" value="Genomic_DNA"/>
</dbReference>
<dbReference type="InterPro" id="IPR036709">
    <property type="entry name" value="Autotransporte_beta_dom_sf"/>
</dbReference>
<keyword evidence="1" id="KW-0732">Signal</keyword>
<dbReference type="Gene3D" id="2.40.128.130">
    <property type="entry name" value="Autotransporter beta-domain"/>
    <property type="match status" value="1"/>
</dbReference>
<evidence type="ECO:0000256" key="1">
    <source>
        <dbReference type="ARBA" id="ARBA00022729"/>
    </source>
</evidence>
<dbReference type="Proteomes" id="UP000216779">
    <property type="component" value="Unassembled WGS sequence"/>
</dbReference>
<dbReference type="InterPro" id="IPR011050">
    <property type="entry name" value="Pectin_lyase_fold/virulence"/>
</dbReference>
<dbReference type="SUPFAM" id="SSF51126">
    <property type="entry name" value="Pectin lyase-like"/>
    <property type="match status" value="4"/>
</dbReference>
<protein>
    <recommendedName>
        <fullName evidence="2">Autotransporter domain-containing protein</fullName>
    </recommendedName>
</protein>
<dbReference type="Pfam" id="PF12951">
    <property type="entry name" value="PATR"/>
    <property type="match status" value="6"/>
</dbReference>
<evidence type="ECO:0000259" key="2">
    <source>
        <dbReference type="PROSITE" id="PS51208"/>
    </source>
</evidence>
<dbReference type="InterPro" id="IPR013425">
    <property type="entry name" value="Autotrns_rpt"/>
</dbReference>
<gene>
    <name evidence="3" type="ORF">B7Z70_04395</name>
</gene>
<accession>A0A257T8T1</accession>
<name>A0A257T8T1_9PROT</name>
<feature type="domain" description="Autotransporter" evidence="2">
    <location>
        <begin position="1238"/>
        <end position="1517"/>
    </location>
</feature>
<evidence type="ECO:0000313" key="3">
    <source>
        <dbReference type="EMBL" id="OYV81792.1"/>
    </source>
</evidence>
<dbReference type="Gene3D" id="2.160.20.20">
    <property type="match status" value="2"/>
</dbReference>
<organism evidence="3 4">
    <name type="scientific">Acidithiobacillus ferrivorans</name>
    <dbReference type="NCBI Taxonomy" id="160808"/>
    <lineage>
        <taxon>Bacteria</taxon>
        <taxon>Pseudomonadati</taxon>
        <taxon>Pseudomonadota</taxon>
        <taxon>Acidithiobacillia</taxon>
        <taxon>Acidithiobacillales</taxon>
        <taxon>Acidithiobacillaceae</taxon>
        <taxon>Acidithiobacillus</taxon>
    </lineage>
</organism>